<dbReference type="Pfam" id="PF03186">
    <property type="entry name" value="CobD_Cbib"/>
    <property type="match status" value="1"/>
</dbReference>
<gene>
    <name evidence="9 10" type="primary">cobD</name>
    <name evidence="10" type="ORF">G3M70_17760</name>
</gene>
<evidence type="ECO:0000256" key="3">
    <source>
        <dbReference type="ARBA" id="ARBA00006263"/>
    </source>
</evidence>
<dbReference type="GO" id="GO:0048472">
    <property type="term" value="F:threonine-phosphate decarboxylase activity"/>
    <property type="evidence" value="ECO:0007669"/>
    <property type="project" value="InterPro"/>
</dbReference>
<organism evidence="10 11">
    <name type="scientific">Candidatus Nitronauta litoralis</name>
    <dbReference type="NCBI Taxonomy" id="2705533"/>
    <lineage>
        <taxon>Bacteria</taxon>
        <taxon>Pseudomonadati</taxon>
        <taxon>Nitrospinota/Tectimicrobiota group</taxon>
        <taxon>Nitrospinota</taxon>
        <taxon>Nitrospinia</taxon>
        <taxon>Nitrospinales</taxon>
        <taxon>Nitrospinaceae</taxon>
        <taxon>Candidatus Nitronauta</taxon>
    </lineage>
</organism>
<evidence type="ECO:0000256" key="8">
    <source>
        <dbReference type="ARBA" id="ARBA00023136"/>
    </source>
</evidence>
<dbReference type="AlphaFoldDB" id="A0A7T0G211"/>
<protein>
    <recommendedName>
        <fullName evidence="9">Cobalamin biosynthesis protein CobD</fullName>
    </recommendedName>
</protein>
<dbReference type="GO" id="GO:0005886">
    <property type="term" value="C:plasma membrane"/>
    <property type="evidence" value="ECO:0007669"/>
    <property type="project" value="UniProtKB-SubCell"/>
</dbReference>
<evidence type="ECO:0000256" key="6">
    <source>
        <dbReference type="ARBA" id="ARBA00022692"/>
    </source>
</evidence>
<dbReference type="Proteomes" id="UP000594688">
    <property type="component" value="Chromosome"/>
</dbReference>
<keyword evidence="8 9" id="KW-0472">Membrane</keyword>
<comment type="pathway">
    <text evidence="2 9">Cofactor biosynthesis; adenosylcobalamin biosynthesis.</text>
</comment>
<dbReference type="GO" id="GO:0009236">
    <property type="term" value="P:cobalamin biosynthetic process"/>
    <property type="evidence" value="ECO:0007669"/>
    <property type="project" value="UniProtKB-UniRule"/>
</dbReference>
<dbReference type="PANTHER" id="PTHR34308">
    <property type="entry name" value="COBALAMIN BIOSYNTHESIS PROTEIN CBIB"/>
    <property type="match status" value="1"/>
</dbReference>
<feature type="transmembrane region" description="Helical" evidence="9">
    <location>
        <begin position="84"/>
        <end position="101"/>
    </location>
</feature>
<evidence type="ECO:0000256" key="5">
    <source>
        <dbReference type="ARBA" id="ARBA00022573"/>
    </source>
</evidence>
<sequence>MTSETFALISIAFLLDLVLGDPRKFPHPVKGIGWLAARMENLTRKFFSAFTAGTISTLTVVGVAYGIIWFLLEGATLIHPTVNFVVEAFLIYTTLSVRSLFDESRPVFQSLKSGDLPAARNWLSRIVGRDTANLNQNEISRATVETISESYVDGVLAPLLFAFIGGAPLAMGYKAVNTLDSMFGYRNQRYREFGTFPARLDDVANWVPARLSAVLLPVATFITGHNGWRALTTALRDGRKHLSPNSGFPEAAMAGALGVQLGGTSSYQGTRVSKPTLGESTRDIEQDDIKQSQIIMLTASVLAVFLFCIVSLLIH</sequence>
<feature type="transmembrane region" description="Helical" evidence="9">
    <location>
        <begin position="155"/>
        <end position="176"/>
    </location>
</feature>
<evidence type="ECO:0000256" key="1">
    <source>
        <dbReference type="ARBA" id="ARBA00004651"/>
    </source>
</evidence>
<accession>A0A7T0G211</accession>
<comment type="function">
    <text evidence="9">Converts cobyric acid to cobinamide by the addition of aminopropanol on the F carboxylic group.</text>
</comment>
<evidence type="ECO:0000256" key="2">
    <source>
        <dbReference type="ARBA" id="ARBA00004953"/>
    </source>
</evidence>
<dbReference type="HAMAP" id="MF_00024">
    <property type="entry name" value="CobD_CbiB"/>
    <property type="match status" value="1"/>
</dbReference>
<evidence type="ECO:0000256" key="7">
    <source>
        <dbReference type="ARBA" id="ARBA00022989"/>
    </source>
</evidence>
<evidence type="ECO:0000313" key="11">
    <source>
        <dbReference type="Proteomes" id="UP000594688"/>
    </source>
</evidence>
<feature type="transmembrane region" description="Helical" evidence="9">
    <location>
        <begin position="46"/>
        <end position="72"/>
    </location>
</feature>
<feature type="transmembrane region" description="Helical" evidence="9">
    <location>
        <begin position="294"/>
        <end position="314"/>
    </location>
</feature>
<evidence type="ECO:0000256" key="9">
    <source>
        <dbReference type="HAMAP-Rule" id="MF_00024"/>
    </source>
</evidence>
<dbReference type="InterPro" id="IPR004485">
    <property type="entry name" value="Cobalamin_biosynth_CobD/CbiB"/>
</dbReference>
<dbReference type="UniPathway" id="UPA00148"/>
<comment type="caution">
    <text evidence="9">Lacks conserved residue(s) required for the propagation of feature annotation.</text>
</comment>
<keyword evidence="5 9" id="KW-0169">Cobalamin biosynthesis</keyword>
<keyword evidence="4 9" id="KW-1003">Cell membrane</keyword>
<evidence type="ECO:0000313" key="10">
    <source>
        <dbReference type="EMBL" id="QPJ63616.1"/>
    </source>
</evidence>
<comment type="similarity">
    <text evidence="3 9">Belongs to the CobD/CbiB family.</text>
</comment>
<name>A0A7T0G211_9BACT</name>
<dbReference type="PANTHER" id="PTHR34308:SF1">
    <property type="entry name" value="COBALAMIN BIOSYNTHESIS PROTEIN CBIB"/>
    <property type="match status" value="1"/>
</dbReference>
<comment type="subcellular location">
    <subcellularLocation>
        <location evidence="1 9">Cell membrane</location>
        <topology evidence="1 9">Multi-pass membrane protein</topology>
    </subcellularLocation>
</comment>
<proteinExistence type="inferred from homology"/>
<keyword evidence="6 9" id="KW-0812">Transmembrane</keyword>
<dbReference type="KEGG" id="nli:G3M70_17760"/>
<reference evidence="10 11" key="1">
    <citation type="submission" date="2020-02" db="EMBL/GenBank/DDBJ databases">
        <title>Genomic and physiological characterization of two novel Nitrospinaceae genera.</title>
        <authorList>
            <person name="Mueller A.J."/>
            <person name="Jung M.-Y."/>
            <person name="Strachan C.R."/>
            <person name="Herbold C.W."/>
            <person name="Kirkegaard R.H."/>
            <person name="Daims H."/>
        </authorList>
    </citation>
    <scope>NUCLEOTIDE SEQUENCE [LARGE SCALE GENOMIC DNA]</scope>
    <source>
        <strain evidence="10">EB</strain>
    </source>
</reference>
<evidence type="ECO:0000256" key="4">
    <source>
        <dbReference type="ARBA" id="ARBA00022475"/>
    </source>
</evidence>
<keyword evidence="7 9" id="KW-1133">Transmembrane helix</keyword>
<dbReference type="EMBL" id="CP048685">
    <property type="protein sequence ID" value="QPJ63616.1"/>
    <property type="molecule type" value="Genomic_DNA"/>
</dbReference>
<dbReference type="NCBIfam" id="TIGR00380">
    <property type="entry name" value="cobal_cbiB"/>
    <property type="match status" value="1"/>
</dbReference>
<dbReference type="GO" id="GO:0015420">
    <property type="term" value="F:ABC-type vitamin B12 transporter activity"/>
    <property type="evidence" value="ECO:0007669"/>
    <property type="project" value="UniProtKB-UniRule"/>
</dbReference>